<sequence>MIRFLFLLLFGGSFAFGQGGYEVKYINQTINIDGKLDEEAWQKAEVLKNFRQYFPSDSGLAVNDTEIRMFYDDKNLYISAKMYSKAKNYIIPSLRRDFRAGGNDNITFCFDTFADHTNGFMFGTNPYGVMREGLMFNAASDNSFLNIFWDNKWKSNSYIADDAWISESVIPFSTLRFKEGSQLWFFKAYRFDTQTNEQTSLVKMPQNQIIMSLGYTIPIKFERPLRKNGANVALIPYIASKVSKDFEAKDPATIYKSGIGLDAKIGVTSGLNLDLTINPDFSNVEADRQVVNLTRFDVNLPEQRQFFIENSDLFTGFGSLITNPFLPPTGTLIVGNQLYSPFFSRNIGIGLDTSTGVNVQSRINYGARLSGKIGDTWRVGILNSQTAEDEEKGIEAENFTVFALQKRVFQRSNIAAIFVNKFDPNSESVSGFNRVGGLEYNLQSTNNKWIGKLFYHHSFDRIQQENPFATGLLLNYNTRKFIAKWSHDYLGKGFNAEAGFVPRGNFFHFNPTFGFNFFPKSKVLNRYSFGLNYDQYESKGIGVTDRKAGPFVLLVFQNTTRLLTTFSQNYTYLFKDFDALRSNNKMPRLLAGNRYKYYTIDANFVTDQRKTIALNFNPLLGQYYDGRIISMSGNLNYRFQPYGLVALNYSYNDIKLSTGNNKVYVIGPNIDFTMSKKLFWTNYVQYNSQFKNLNVNSRLQWRFAPVSDFFLVYSDNYNSEIWLPKNRALFAKLTYWLSL</sequence>
<gene>
    <name evidence="2" type="ORF">EGI31_15505</name>
</gene>
<dbReference type="AlphaFoldDB" id="A0AAE3KX89"/>
<dbReference type="SUPFAM" id="SSF49344">
    <property type="entry name" value="CBD9-like"/>
    <property type="match status" value="1"/>
</dbReference>
<feature type="domain" description="DUF5916" evidence="1">
    <location>
        <begin position="376"/>
        <end position="653"/>
    </location>
</feature>
<keyword evidence="3" id="KW-1185">Reference proteome</keyword>
<dbReference type="GO" id="GO:0016787">
    <property type="term" value="F:hydrolase activity"/>
    <property type="evidence" value="ECO:0007669"/>
    <property type="project" value="UniProtKB-KW"/>
</dbReference>
<comment type="caution">
    <text evidence="2">The sequence shown here is derived from an EMBL/GenBank/DDBJ whole genome shotgun (WGS) entry which is preliminary data.</text>
</comment>
<proteinExistence type="predicted"/>
<reference evidence="2 3" key="1">
    <citation type="submission" date="2018-11" db="EMBL/GenBank/DDBJ databases">
        <title>Novel bacteria species description.</title>
        <authorList>
            <person name="Han J.-H."/>
        </authorList>
    </citation>
    <scope>NUCLEOTIDE SEQUENCE [LARGE SCALE GENOMIC DNA]</scope>
    <source>
        <strain evidence="2 3">KCTC23259</strain>
    </source>
</reference>
<dbReference type="RefSeq" id="WP_255038037.1">
    <property type="nucleotide sequence ID" value="NZ_RJUF01000173.1"/>
</dbReference>
<evidence type="ECO:0000313" key="2">
    <source>
        <dbReference type="EMBL" id="MCP9764350.1"/>
    </source>
</evidence>
<evidence type="ECO:0000313" key="3">
    <source>
        <dbReference type="Proteomes" id="UP001204144"/>
    </source>
</evidence>
<organism evidence="2 3">
    <name type="scientific">Lacihabitans soyangensis</name>
    <dbReference type="NCBI Taxonomy" id="869394"/>
    <lineage>
        <taxon>Bacteria</taxon>
        <taxon>Pseudomonadati</taxon>
        <taxon>Bacteroidota</taxon>
        <taxon>Cytophagia</taxon>
        <taxon>Cytophagales</taxon>
        <taxon>Leadbetterellaceae</taxon>
        <taxon>Lacihabitans</taxon>
    </lineage>
</organism>
<dbReference type="CDD" id="cd09618">
    <property type="entry name" value="CBM9_like_2"/>
    <property type="match status" value="1"/>
</dbReference>
<keyword evidence="2" id="KW-0378">Hydrolase</keyword>
<dbReference type="Gene3D" id="2.60.40.1190">
    <property type="match status" value="1"/>
</dbReference>
<dbReference type="Pfam" id="PF19313">
    <property type="entry name" value="DUF5916"/>
    <property type="match status" value="2"/>
</dbReference>
<feature type="domain" description="DUF5916" evidence="1">
    <location>
        <begin position="233"/>
        <end position="315"/>
    </location>
</feature>
<dbReference type="EMBL" id="RJUF01000173">
    <property type="protein sequence ID" value="MCP9764350.1"/>
    <property type="molecule type" value="Genomic_DNA"/>
</dbReference>
<protein>
    <submittedName>
        <fullName evidence="2">Hydrolase</fullName>
    </submittedName>
</protein>
<dbReference type="InterPro" id="IPR045670">
    <property type="entry name" value="DUF5916"/>
</dbReference>
<evidence type="ECO:0000259" key="1">
    <source>
        <dbReference type="Pfam" id="PF19313"/>
    </source>
</evidence>
<dbReference type="Proteomes" id="UP001204144">
    <property type="component" value="Unassembled WGS sequence"/>
</dbReference>
<name>A0AAE3KX89_9BACT</name>
<accession>A0AAE3KX89</accession>